<keyword evidence="1" id="KW-0472">Membrane</keyword>
<reference evidence="2 3" key="1">
    <citation type="submission" date="2023-07" db="EMBL/GenBank/DDBJ databases">
        <title>Genomic Encyclopedia of Type Strains, Phase IV (KMG-IV): sequencing the most valuable type-strain genomes for metagenomic binning, comparative biology and taxonomic classification.</title>
        <authorList>
            <person name="Goeker M."/>
        </authorList>
    </citation>
    <scope>NUCLEOTIDE SEQUENCE [LARGE SCALE GENOMIC DNA]</scope>
    <source>
        <strain evidence="2 3">DSM 17740</strain>
    </source>
</reference>
<evidence type="ECO:0000313" key="3">
    <source>
        <dbReference type="Proteomes" id="UP001232445"/>
    </source>
</evidence>
<protein>
    <recommendedName>
        <fullName evidence="4">Stressosome-associated protein Prli42</fullName>
    </recommendedName>
</protein>
<keyword evidence="1" id="KW-0812">Transmembrane</keyword>
<organism evidence="2 3">
    <name type="scientific">Caldalkalibacillus uzonensis</name>
    <dbReference type="NCBI Taxonomy" id="353224"/>
    <lineage>
        <taxon>Bacteria</taxon>
        <taxon>Bacillati</taxon>
        <taxon>Bacillota</taxon>
        <taxon>Bacilli</taxon>
        <taxon>Bacillales</taxon>
        <taxon>Bacillaceae</taxon>
        <taxon>Caldalkalibacillus</taxon>
    </lineage>
</organism>
<feature type="transmembrane region" description="Helical" evidence="1">
    <location>
        <begin position="9"/>
        <end position="30"/>
    </location>
</feature>
<evidence type="ECO:0008006" key="4">
    <source>
        <dbReference type="Google" id="ProtNLM"/>
    </source>
</evidence>
<evidence type="ECO:0000313" key="2">
    <source>
        <dbReference type="EMBL" id="MDQ0337699.1"/>
    </source>
</evidence>
<dbReference type="NCBIfam" id="NF033880">
    <property type="entry name" value="Prli42"/>
    <property type="match status" value="1"/>
</dbReference>
<accession>A0ABU0CP90</accession>
<name>A0ABU0CP90_9BACI</name>
<sequence length="31" mass="3386">MLPKKLVKTVVYIVIVALILSTLLMGVGLFI</sequence>
<dbReference type="Proteomes" id="UP001232445">
    <property type="component" value="Unassembled WGS sequence"/>
</dbReference>
<dbReference type="EMBL" id="JAUSUQ010000001">
    <property type="protein sequence ID" value="MDQ0337699.1"/>
    <property type="molecule type" value="Genomic_DNA"/>
</dbReference>
<dbReference type="RefSeq" id="WP_307334990.1">
    <property type="nucleotide sequence ID" value="NZ_JAUSUQ010000001.1"/>
</dbReference>
<dbReference type="InterPro" id="IPR049722">
    <property type="entry name" value="Prli42-like"/>
</dbReference>
<evidence type="ECO:0000256" key="1">
    <source>
        <dbReference type="SAM" id="Phobius"/>
    </source>
</evidence>
<keyword evidence="1" id="KW-1133">Transmembrane helix</keyword>
<gene>
    <name evidence="2" type="ORF">J2S00_000469</name>
</gene>
<comment type="caution">
    <text evidence="2">The sequence shown here is derived from an EMBL/GenBank/DDBJ whole genome shotgun (WGS) entry which is preliminary data.</text>
</comment>
<keyword evidence="3" id="KW-1185">Reference proteome</keyword>
<proteinExistence type="predicted"/>